<dbReference type="Proteomes" id="UP000026915">
    <property type="component" value="Chromosome 10"/>
</dbReference>
<proteinExistence type="predicted"/>
<evidence type="ECO:0000256" key="1">
    <source>
        <dbReference type="SAM" id="Phobius"/>
    </source>
</evidence>
<gene>
    <name evidence="2" type="ORF">TCM_043425</name>
</gene>
<organism evidence="2 3">
    <name type="scientific">Theobroma cacao</name>
    <name type="common">Cacao</name>
    <name type="synonym">Cocoa</name>
    <dbReference type="NCBI Taxonomy" id="3641"/>
    <lineage>
        <taxon>Eukaryota</taxon>
        <taxon>Viridiplantae</taxon>
        <taxon>Streptophyta</taxon>
        <taxon>Embryophyta</taxon>
        <taxon>Tracheophyta</taxon>
        <taxon>Spermatophyta</taxon>
        <taxon>Magnoliopsida</taxon>
        <taxon>eudicotyledons</taxon>
        <taxon>Gunneridae</taxon>
        <taxon>Pentapetalae</taxon>
        <taxon>rosids</taxon>
        <taxon>malvids</taxon>
        <taxon>Malvales</taxon>
        <taxon>Malvaceae</taxon>
        <taxon>Byttnerioideae</taxon>
        <taxon>Theobroma</taxon>
    </lineage>
</organism>
<keyword evidence="1" id="KW-0472">Membrane</keyword>
<dbReference type="InParanoid" id="A0A061FPT2"/>
<dbReference type="EMBL" id="CM001888">
    <property type="protein sequence ID" value="EOY18918.1"/>
    <property type="molecule type" value="Genomic_DNA"/>
</dbReference>
<evidence type="ECO:0000313" key="2">
    <source>
        <dbReference type="EMBL" id="EOY18918.1"/>
    </source>
</evidence>
<name>A0A061FPT2_THECC</name>
<dbReference type="Gramene" id="EOY18918">
    <property type="protein sequence ID" value="EOY18918"/>
    <property type="gene ID" value="TCM_043425"/>
</dbReference>
<keyword evidence="1" id="KW-0812">Transmembrane</keyword>
<protein>
    <submittedName>
        <fullName evidence="2">Uncharacterized protein</fullName>
    </submittedName>
</protein>
<sequence length="107" mass="11875">MRLFFSMILWLESQLSIWCFVLSPFFKSPLKGCFYKALKLDQVRCFCTWNTLGRFRVWNILGAFALVMTLGIFALGTLLGISALETLLGASMLGTPIGTSALGTPLM</sequence>
<dbReference type="AlphaFoldDB" id="A0A061FPT2"/>
<keyword evidence="3" id="KW-1185">Reference proteome</keyword>
<feature type="transmembrane region" description="Helical" evidence="1">
    <location>
        <begin position="60"/>
        <end position="84"/>
    </location>
</feature>
<accession>A0A061FPT2</accession>
<dbReference type="HOGENOM" id="CLU_2214748_0_0_1"/>
<keyword evidence="1" id="KW-1133">Transmembrane helix</keyword>
<reference evidence="2 3" key="1">
    <citation type="journal article" date="2013" name="Genome Biol.">
        <title>The genome sequence of the most widely cultivated cacao type and its use to identify candidate genes regulating pod color.</title>
        <authorList>
            <person name="Motamayor J.C."/>
            <person name="Mockaitis K."/>
            <person name="Schmutz J."/>
            <person name="Haiminen N."/>
            <person name="Iii D.L."/>
            <person name="Cornejo O."/>
            <person name="Findley S.D."/>
            <person name="Zheng P."/>
            <person name="Utro F."/>
            <person name="Royaert S."/>
            <person name="Saski C."/>
            <person name="Jenkins J."/>
            <person name="Podicheti R."/>
            <person name="Zhao M."/>
            <person name="Scheffler B.E."/>
            <person name="Stack J.C."/>
            <person name="Feltus F.A."/>
            <person name="Mustiga G.M."/>
            <person name="Amores F."/>
            <person name="Phillips W."/>
            <person name="Marelli J.P."/>
            <person name="May G.D."/>
            <person name="Shapiro H."/>
            <person name="Ma J."/>
            <person name="Bustamante C.D."/>
            <person name="Schnell R.J."/>
            <person name="Main D."/>
            <person name="Gilbert D."/>
            <person name="Parida L."/>
            <person name="Kuhn D.N."/>
        </authorList>
    </citation>
    <scope>NUCLEOTIDE SEQUENCE [LARGE SCALE GENOMIC DNA]</scope>
    <source>
        <strain evidence="3">cv. Matina 1-6</strain>
    </source>
</reference>
<evidence type="ECO:0000313" key="3">
    <source>
        <dbReference type="Proteomes" id="UP000026915"/>
    </source>
</evidence>